<organism evidence="2 3">
    <name type="scientific">Portunus trituberculatus</name>
    <name type="common">Swimming crab</name>
    <name type="synonym">Neptunus trituberculatus</name>
    <dbReference type="NCBI Taxonomy" id="210409"/>
    <lineage>
        <taxon>Eukaryota</taxon>
        <taxon>Metazoa</taxon>
        <taxon>Ecdysozoa</taxon>
        <taxon>Arthropoda</taxon>
        <taxon>Crustacea</taxon>
        <taxon>Multicrustacea</taxon>
        <taxon>Malacostraca</taxon>
        <taxon>Eumalacostraca</taxon>
        <taxon>Eucarida</taxon>
        <taxon>Decapoda</taxon>
        <taxon>Pleocyemata</taxon>
        <taxon>Brachyura</taxon>
        <taxon>Eubrachyura</taxon>
        <taxon>Portunoidea</taxon>
        <taxon>Portunidae</taxon>
        <taxon>Portuninae</taxon>
        <taxon>Portunus</taxon>
    </lineage>
</organism>
<feature type="compositionally biased region" description="Polar residues" evidence="1">
    <location>
        <begin position="16"/>
        <end position="28"/>
    </location>
</feature>
<evidence type="ECO:0000313" key="3">
    <source>
        <dbReference type="Proteomes" id="UP000324222"/>
    </source>
</evidence>
<name>A0A5B7DXH2_PORTR</name>
<comment type="caution">
    <text evidence="2">The sequence shown here is derived from an EMBL/GenBank/DDBJ whole genome shotgun (WGS) entry which is preliminary data.</text>
</comment>
<proteinExistence type="predicted"/>
<dbReference type="AlphaFoldDB" id="A0A5B7DXH2"/>
<reference evidence="2 3" key="1">
    <citation type="submission" date="2019-05" db="EMBL/GenBank/DDBJ databases">
        <title>Another draft genome of Portunus trituberculatus and its Hox gene families provides insights of decapod evolution.</title>
        <authorList>
            <person name="Jeong J.-H."/>
            <person name="Song I."/>
            <person name="Kim S."/>
            <person name="Choi T."/>
            <person name="Kim D."/>
            <person name="Ryu S."/>
            <person name="Kim W."/>
        </authorList>
    </citation>
    <scope>NUCLEOTIDE SEQUENCE [LARGE SCALE GENOMIC DNA]</scope>
    <source>
        <tissue evidence="2">Muscle</tissue>
    </source>
</reference>
<dbReference type="Proteomes" id="UP000324222">
    <property type="component" value="Unassembled WGS sequence"/>
</dbReference>
<accession>A0A5B7DXH2</accession>
<dbReference type="EMBL" id="VSRR010001594">
    <property type="protein sequence ID" value="MPC26401.1"/>
    <property type="molecule type" value="Genomic_DNA"/>
</dbReference>
<feature type="compositionally biased region" description="Polar residues" evidence="1">
    <location>
        <begin position="281"/>
        <end position="302"/>
    </location>
</feature>
<keyword evidence="3" id="KW-1185">Reference proteome</keyword>
<sequence length="317" mass="35344">MHSEDHCRDEEEEHPSNTSPKTILAKQNSRGGGIVDGGHWATSTHIILHCRLYMVHILIHISQEVLRKPLHQLKNTIVLSKLCLADEIDNCLPQAGLIKLEVLVESSCGPLQVPCQGTDGCHPTLEALGVSLSATEELARSHSCSLAFWDKISTFVLTRMSRFSWAIWKLSFGALPGGYKCSRFEKSAAMENTSECIGSLSGSHTRISLALPTTKRTVVQVMITAENRNVIHVTMKEPLSLYNTKFVSKAKQMKSCEHPHTHHMSQDAPVDLWHDDASSGRRPQQPNTTPSVKHSVITSSRMHSPMDPQYLHHHIIY</sequence>
<gene>
    <name evidence="2" type="ORF">E2C01_019537</name>
</gene>
<protein>
    <submittedName>
        <fullName evidence="2">Uncharacterized protein</fullName>
    </submittedName>
</protein>
<evidence type="ECO:0000256" key="1">
    <source>
        <dbReference type="SAM" id="MobiDB-lite"/>
    </source>
</evidence>
<feature type="region of interest" description="Disordered" evidence="1">
    <location>
        <begin position="254"/>
        <end position="306"/>
    </location>
</feature>
<feature type="region of interest" description="Disordered" evidence="1">
    <location>
        <begin position="1"/>
        <end position="28"/>
    </location>
</feature>
<evidence type="ECO:0000313" key="2">
    <source>
        <dbReference type="EMBL" id="MPC26401.1"/>
    </source>
</evidence>